<accession>A0A0D0CLR6</accession>
<dbReference type="EMBL" id="KN834800">
    <property type="protein sequence ID" value="KIK56098.1"/>
    <property type="molecule type" value="Genomic_DNA"/>
</dbReference>
<dbReference type="AlphaFoldDB" id="A0A0D0CLR6"/>
<evidence type="ECO:0000313" key="2">
    <source>
        <dbReference type="EMBL" id="KIK56098.1"/>
    </source>
</evidence>
<evidence type="ECO:0000313" key="3">
    <source>
        <dbReference type="Proteomes" id="UP000053593"/>
    </source>
</evidence>
<gene>
    <name evidence="2" type="ORF">GYMLUDRAFT_174628</name>
</gene>
<sequence>LDVETGCGLYFAAQHLMSREPFINFTSPRLIHDFIPILDDLHQTAHKMFVSLQSTHRFDAAELAANLKEAQDSFNASQVENDSLRAEKERLDMELKHKDELICRLQQAQGISSS</sequence>
<keyword evidence="1" id="KW-0175">Coiled coil</keyword>
<protein>
    <submittedName>
        <fullName evidence="2">Unplaced genomic scaffold GYMLUscaffold_52, whole genome shotgun sequence</fullName>
    </submittedName>
</protein>
<keyword evidence="3" id="KW-1185">Reference proteome</keyword>
<feature type="coiled-coil region" evidence="1">
    <location>
        <begin position="60"/>
        <end position="101"/>
    </location>
</feature>
<reference evidence="2 3" key="1">
    <citation type="submission" date="2014-04" db="EMBL/GenBank/DDBJ databases">
        <title>Evolutionary Origins and Diversification of the Mycorrhizal Mutualists.</title>
        <authorList>
            <consortium name="DOE Joint Genome Institute"/>
            <consortium name="Mycorrhizal Genomics Consortium"/>
            <person name="Kohler A."/>
            <person name="Kuo A."/>
            <person name="Nagy L.G."/>
            <person name="Floudas D."/>
            <person name="Copeland A."/>
            <person name="Barry K.W."/>
            <person name="Cichocki N."/>
            <person name="Veneault-Fourrey C."/>
            <person name="LaButti K."/>
            <person name="Lindquist E.A."/>
            <person name="Lipzen A."/>
            <person name="Lundell T."/>
            <person name="Morin E."/>
            <person name="Murat C."/>
            <person name="Riley R."/>
            <person name="Ohm R."/>
            <person name="Sun H."/>
            <person name="Tunlid A."/>
            <person name="Henrissat B."/>
            <person name="Grigoriev I.V."/>
            <person name="Hibbett D.S."/>
            <person name="Martin F."/>
        </authorList>
    </citation>
    <scope>NUCLEOTIDE SEQUENCE [LARGE SCALE GENOMIC DNA]</scope>
    <source>
        <strain evidence="2 3">FD-317 M1</strain>
    </source>
</reference>
<organism evidence="2 3">
    <name type="scientific">Collybiopsis luxurians FD-317 M1</name>
    <dbReference type="NCBI Taxonomy" id="944289"/>
    <lineage>
        <taxon>Eukaryota</taxon>
        <taxon>Fungi</taxon>
        <taxon>Dikarya</taxon>
        <taxon>Basidiomycota</taxon>
        <taxon>Agaricomycotina</taxon>
        <taxon>Agaricomycetes</taxon>
        <taxon>Agaricomycetidae</taxon>
        <taxon>Agaricales</taxon>
        <taxon>Marasmiineae</taxon>
        <taxon>Omphalotaceae</taxon>
        <taxon>Collybiopsis</taxon>
        <taxon>Collybiopsis luxurians</taxon>
    </lineage>
</organism>
<feature type="non-terminal residue" evidence="2">
    <location>
        <position position="1"/>
    </location>
</feature>
<dbReference type="HOGENOM" id="CLU_169365_1_0_1"/>
<evidence type="ECO:0000256" key="1">
    <source>
        <dbReference type="SAM" id="Coils"/>
    </source>
</evidence>
<dbReference type="Proteomes" id="UP000053593">
    <property type="component" value="Unassembled WGS sequence"/>
</dbReference>
<dbReference type="OrthoDB" id="3060861at2759"/>
<name>A0A0D0CLR6_9AGAR</name>
<proteinExistence type="predicted"/>